<evidence type="ECO:0000256" key="5">
    <source>
        <dbReference type="ARBA" id="ARBA00022833"/>
    </source>
</evidence>
<dbReference type="InterPro" id="IPR047177">
    <property type="entry name" value="Pept_M20A"/>
</dbReference>
<dbReference type="Pfam" id="PF07687">
    <property type="entry name" value="M20_dimer"/>
    <property type="match status" value="1"/>
</dbReference>
<evidence type="ECO:0000313" key="7">
    <source>
        <dbReference type="EMBL" id="MFC4346765.1"/>
    </source>
</evidence>
<name>A0ABV8U7U8_9PROT</name>
<dbReference type="InterPro" id="IPR001261">
    <property type="entry name" value="ArgE/DapE_CS"/>
</dbReference>
<evidence type="ECO:0000256" key="1">
    <source>
        <dbReference type="ARBA" id="ARBA00006247"/>
    </source>
</evidence>
<keyword evidence="4" id="KW-0378">Hydrolase</keyword>
<keyword evidence="5" id="KW-0862">Zinc</keyword>
<comment type="caution">
    <text evidence="7">The sequence shown here is derived from an EMBL/GenBank/DDBJ whole genome shotgun (WGS) entry which is preliminary data.</text>
</comment>
<dbReference type="PANTHER" id="PTHR45962:SF1">
    <property type="entry name" value="N-FATTY-ACYL-AMINO ACID SYNTHASE_HYDROLASE PM20D1"/>
    <property type="match status" value="1"/>
</dbReference>
<evidence type="ECO:0000259" key="6">
    <source>
        <dbReference type="Pfam" id="PF07687"/>
    </source>
</evidence>
<gene>
    <name evidence="7" type="ORF">ACFO5Q_02760</name>
</gene>
<dbReference type="Gene3D" id="3.30.70.360">
    <property type="match status" value="1"/>
</dbReference>
<evidence type="ECO:0000256" key="2">
    <source>
        <dbReference type="ARBA" id="ARBA00022670"/>
    </source>
</evidence>
<dbReference type="PANTHER" id="PTHR45962">
    <property type="entry name" value="N-FATTY-ACYL-AMINO ACID SYNTHASE/HYDROLASE PM20D1"/>
    <property type="match status" value="1"/>
</dbReference>
<dbReference type="SUPFAM" id="SSF55031">
    <property type="entry name" value="Bacterial exopeptidase dimerisation domain"/>
    <property type="match status" value="1"/>
</dbReference>
<feature type="domain" description="Peptidase M20 dimerisation" evidence="6">
    <location>
        <begin position="241"/>
        <end position="383"/>
    </location>
</feature>
<accession>A0ABV8U7U8</accession>
<dbReference type="InterPro" id="IPR002933">
    <property type="entry name" value="Peptidase_M20"/>
</dbReference>
<protein>
    <submittedName>
        <fullName evidence="7">M20/M25/M40 family metallo-hydrolase</fullName>
    </submittedName>
</protein>
<dbReference type="RefSeq" id="WP_068148473.1">
    <property type="nucleotide sequence ID" value="NZ_JBHSCR010000001.1"/>
</dbReference>
<evidence type="ECO:0000256" key="3">
    <source>
        <dbReference type="ARBA" id="ARBA00022723"/>
    </source>
</evidence>
<dbReference type="Proteomes" id="UP001595776">
    <property type="component" value="Unassembled WGS sequence"/>
</dbReference>
<dbReference type="SUPFAM" id="SSF53187">
    <property type="entry name" value="Zn-dependent exopeptidases"/>
    <property type="match status" value="1"/>
</dbReference>
<dbReference type="Gene3D" id="3.40.630.10">
    <property type="entry name" value="Zn peptidases"/>
    <property type="match status" value="1"/>
</dbReference>
<keyword evidence="3" id="KW-0479">Metal-binding</keyword>
<dbReference type="InterPro" id="IPR011650">
    <property type="entry name" value="Peptidase_M20_dimer"/>
</dbReference>
<keyword evidence="8" id="KW-1185">Reference proteome</keyword>
<evidence type="ECO:0000313" key="8">
    <source>
        <dbReference type="Proteomes" id="UP001595776"/>
    </source>
</evidence>
<keyword evidence="2" id="KW-0645">Protease</keyword>
<dbReference type="Pfam" id="PF01546">
    <property type="entry name" value="Peptidase_M20"/>
    <property type="match status" value="1"/>
</dbReference>
<dbReference type="InterPro" id="IPR036264">
    <property type="entry name" value="Bact_exopeptidase_dim_dom"/>
</dbReference>
<organism evidence="7 8">
    <name type="scientific">Kordiimonas lipolytica</name>
    <dbReference type="NCBI Taxonomy" id="1662421"/>
    <lineage>
        <taxon>Bacteria</taxon>
        <taxon>Pseudomonadati</taxon>
        <taxon>Pseudomonadota</taxon>
        <taxon>Alphaproteobacteria</taxon>
        <taxon>Kordiimonadales</taxon>
        <taxon>Kordiimonadaceae</taxon>
        <taxon>Kordiimonas</taxon>
    </lineage>
</organism>
<dbReference type="Gene3D" id="1.10.150.900">
    <property type="match status" value="1"/>
</dbReference>
<dbReference type="EMBL" id="JBHSCR010000001">
    <property type="protein sequence ID" value="MFC4346765.1"/>
    <property type="molecule type" value="Genomic_DNA"/>
</dbReference>
<evidence type="ECO:0000256" key="4">
    <source>
        <dbReference type="ARBA" id="ARBA00022801"/>
    </source>
</evidence>
<proteinExistence type="inferred from homology"/>
<dbReference type="PROSITE" id="PS00758">
    <property type="entry name" value="ARGE_DAPE_CPG2_1"/>
    <property type="match status" value="1"/>
</dbReference>
<sequence>MRILGYLVVGLVGLVIYMVANTMAMLPAGEAKSLKPAEYDAADARRMAENLAGAVRFETVSYSLDRAPDDAAFKGFHDYLVTTYPNAHAVLEREIVSDYSLMYRWPAASSTAKKPIALAAHMDVVPVPERGLADWPQPPFAGVIDDNGILWGRGTLDDKGMLISIMEAVEKLARAGFAPDRDIYFLFGHDEELGGDNGAAVMAGILKDRGVQLSWLMDEGSAIPDGIIPGVKSPVALISLGEKGSVTLRFSATDDGGHSSAPKDFTAASLAAKAGVAVTENQYPLVLDEHLEAFLKAVAPEQPFLNRFMIANLWATNGVMAGELAKSPTVAAFMHTTTAFTMMQSGTKTNILPQYGEAVVNYRIHPRDTVQGVIDRARDVVADDRIKIENLGGGREATSLSDPSGEGYQAIARAVKAEFGDIPIAPTLTVQGTDARHYDGVADGVYRFMPLVVGKDTLKQIHGTAEHISIEALARQVSFFETLIKGTVG</sequence>
<reference evidence="8" key="1">
    <citation type="journal article" date="2019" name="Int. J. Syst. Evol. Microbiol.">
        <title>The Global Catalogue of Microorganisms (GCM) 10K type strain sequencing project: providing services to taxonomists for standard genome sequencing and annotation.</title>
        <authorList>
            <consortium name="The Broad Institute Genomics Platform"/>
            <consortium name="The Broad Institute Genome Sequencing Center for Infectious Disease"/>
            <person name="Wu L."/>
            <person name="Ma J."/>
        </authorList>
    </citation>
    <scope>NUCLEOTIDE SEQUENCE [LARGE SCALE GENOMIC DNA]</scope>
    <source>
        <strain evidence="8">CGMCC 1.15304</strain>
    </source>
</reference>
<comment type="similarity">
    <text evidence="1">Belongs to the peptidase M20A family.</text>
</comment>